<keyword evidence="2" id="KW-1185">Reference proteome</keyword>
<proteinExistence type="predicted"/>
<name>A0ACC3NCR1_9PEZI</name>
<protein>
    <submittedName>
        <fullName evidence="1">Uncharacterized protein</fullName>
    </submittedName>
</protein>
<evidence type="ECO:0000313" key="2">
    <source>
        <dbReference type="Proteomes" id="UP001281147"/>
    </source>
</evidence>
<gene>
    <name evidence="1" type="ORF">LTR37_007891</name>
</gene>
<comment type="caution">
    <text evidence="1">The sequence shown here is derived from an EMBL/GenBank/DDBJ whole genome shotgun (WGS) entry which is preliminary data.</text>
</comment>
<accession>A0ACC3NCR1</accession>
<organism evidence="1 2">
    <name type="scientific">Vermiconidia calcicola</name>
    <dbReference type="NCBI Taxonomy" id="1690605"/>
    <lineage>
        <taxon>Eukaryota</taxon>
        <taxon>Fungi</taxon>
        <taxon>Dikarya</taxon>
        <taxon>Ascomycota</taxon>
        <taxon>Pezizomycotina</taxon>
        <taxon>Dothideomycetes</taxon>
        <taxon>Dothideomycetidae</taxon>
        <taxon>Mycosphaerellales</taxon>
        <taxon>Extremaceae</taxon>
        <taxon>Vermiconidia</taxon>
    </lineage>
</organism>
<evidence type="ECO:0000313" key="1">
    <source>
        <dbReference type="EMBL" id="KAK3714305.1"/>
    </source>
</evidence>
<reference evidence="1" key="1">
    <citation type="submission" date="2023-07" db="EMBL/GenBank/DDBJ databases">
        <title>Black Yeasts Isolated from many extreme environments.</title>
        <authorList>
            <person name="Coleine C."/>
            <person name="Stajich J.E."/>
            <person name="Selbmann L."/>
        </authorList>
    </citation>
    <scope>NUCLEOTIDE SEQUENCE</scope>
    <source>
        <strain evidence="1">CCFEE 5714</strain>
    </source>
</reference>
<dbReference type="EMBL" id="JAUTXU010000056">
    <property type="protein sequence ID" value="KAK3714305.1"/>
    <property type="molecule type" value="Genomic_DNA"/>
</dbReference>
<dbReference type="Proteomes" id="UP001281147">
    <property type="component" value="Unassembled WGS sequence"/>
</dbReference>
<sequence length="247" mass="26221">MPGRLQDKVAIVTGASSGLGRAISLAYAAEGAQVVCADLRETSRYESSSEEQSATTHDLITKEKGGKATFVKCDTTDPEQVENLVKKAVEWGGRVDVMVNNAVNSTGVFLGCKYASKQMLNQEPHSSGDRGWIINTASILGLVAAPQSPAYCASKGAVVNLTRSAALACGPHRIHVNCICPGYTVSALTEVLWKEPGVKEYIEKLHPFGNRLGEPEDLARACVFLASDDARWVNGAALPVDGGFLAQ</sequence>